<dbReference type="EMBL" id="UZWE01000057">
    <property type="protein sequence ID" value="VDS10246.1"/>
    <property type="molecule type" value="Genomic_DNA"/>
</dbReference>
<gene>
    <name evidence="2" type="ORF">PARHAE_03460</name>
</gene>
<evidence type="ECO:0000256" key="1">
    <source>
        <dbReference type="SAM" id="Phobius"/>
    </source>
</evidence>
<proteinExistence type="predicted"/>
<feature type="transmembrane region" description="Helical" evidence="1">
    <location>
        <begin position="103"/>
        <end position="125"/>
    </location>
</feature>
<evidence type="ECO:0000313" key="3">
    <source>
        <dbReference type="Proteomes" id="UP000270743"/>
    </source>
</evidence>
<evidence type="ECO:0000313" key="2">
    <source>
        <dbReference type="EMBL" id="VDS10246.1"/>
    </source>
</evidence>
<sequence>MNWRRHARFLAALAVGVAAGLALPMALIDRTLAGGNLFFAAYLALAARFAHRLTGADLRRHGTEDDEGGHVIVLLAVGAVALCLWAVFGTLGDRTGAGWLRPAMAVASVPLGWATLHMVMAFHYARLFYAVEAGQRAGGLDFPGTRDPGPWDFIYFSMTLGMTAQTSDVAIRDTRLRRVVVLHSALSFFFNTVLLALAVNVALSQG</sequence>
<dbReference type="AlphaFoldDB" id="A0A3S4CM26"/>
<name>A0A3S4CM26_9RHOB</name>
<keyword evidence="3" id="KW-1185">Reference proteome</keyword>
<dbReference type="Proteomes" id="UP000270743">
    <property type="component" value="Unassembled WGS sequence"/>
</dbReference>
<protein>
    <recommendedName>
        <fullName evidence="4">DUF1345 domain-containing protein</fullName>
    </recommendedName>
</protein>
<organism evidence="2 3">
    <name type="scientific">Paracoccus haematequi</name>
    <dbReference type="NCBI Taxonomy" id="2491866"/>
    <lineage>
        <taxon>Bacteria</taxon>
        <taxon>Pseudomonadati</taxon>
        <taxon>Pseudomonadota</taxon>
        <taxon>Alphaproteobacteria</taxon>
        <taxon>Rhodobacterales</taxon>
        <taxon>Paracoccaceae</taxon>
        <taxon>Paracoccus</taxon>
    </lineage>
</organism>
<dbReference type="OrthoDB" id="64737at2"/>
<reference evidence="2 3" key="1">
    <citation type="submission" date="2018-12" db="EMBL/GenBank/DDBJ databases">
        <authorList>
            <person name="Criscuolo A."/>
        </authorList>
    </citation>
    <scope>NUCLEOTIDE SEQUENCE [LARGE SCALE GENOMIC DNA]</scope>
    <source>
        <strain evidence="2">ACIP1116241</strain>
    </source>
</reference>
<keyword evidence="1" id="KW-0472">Membrane</keyword>
<dbReference type="Pfam" id="PF07077">
    <property type="entry name" value="DUF1345"/>
    <property type="match status" value="1"/>
</dbReference>
<feature type="transmembrane region" description="Helical" evidence="1">
    <location>
        <begin position="71"/>
        <end position="91"/>
    </location>
</feature>
<dbReference type="RefSeq" id="WP_126155840.1">
    <property type="nucleotide sequence ID" value="NZ_UZWE01000057.1"/>
</dbReference>
<accession>A0A3S4CM26</accession>
<keyword evidence="1" id="KW-1133">Transmembrane helix</keyword>
<feature type="transmembrane region" description="Helical" evidence="1">
    <location>
        <begin position="32"/>
        <end position="50"/>
    </location>
</feature>
<keyword evidence="1" id="KW-0812">Transmembrane</keyword>
<feature type="transmembrane region" description="Helical" evidence="1">
    <location>
        <begin position="180"/>
        <end position="203"/>
    </location>
</feature>
<evidence type="ECO:0008006" key="4">
    <source>
        <dbReference type="Google" id="ProtNLM"/>
    </source>
</evidence>
<dbReference type="InterPro" id="IPR009781">
    <property type="entry name" value="DUF1345"/>
</dbReference>